<evidence type="ECO:0000256" key="7">
    <source>
        <dbReference type="SAM" id="MobiDB-lite"/>
    </source>
</evidence>
<dbReference type="InterPro" id="IPR004090">
    <property type="entry name" value="Chemotax_Me-accpt_rcpt"/>
</dbReference>
<feature type="domain" description="Methyl-accepting transducer" evidence="9">
    <location>
        <begin position="292"/>
        <end position="507"/>
    </location>
</feature>
<dbReference type="InterPro" id="IPR024478">
    <property type="entry name" value="HlyB_4HB_MCP"/>
</dbReference>
<evidence type="ECO:0000259" key="10">
    <source>
        <dbReference type="PROSITE" id="PS50885"/>
    </source>
</evidence>
<keyword evidence="8" id="KW-0812">Transmembrane</keyword>
<dbReference type="Pfam" id="PF12729">
    <property type="entry name" value="4HB_MCP_1"/>
    <property type="match status" value="1"/>
</dbReference>
<evidence type="ECO:0000256" key="1">
    <source>
        <dbReference type="ARBA" id="ARBA00004370"/>
    </source>
</evidence>
<evidence type="ECO:0000313" key="11">
    <source>
        <dbReference type="EMBL" id="CAP51210.1"/>
    </source>
</evidence>
<evidence type="ECO:0000256" key="5">
    <source>
        <dbReference type="PROSITE-ProRule" id="PRU00284"/>
    </source>
</evidence>
<dbReference type="AlphaFoldDB" id="B0RRX5"/>
<dbReference type="CDD" id="cd06225">
    <property type="entry name" value="HAMP"/>
    <property type="match status" value="1"/>
</dbReference>
<dbReference type="InterPro" id="IPR004089">
    <property type="entry name" value="MCPsignal_dom"/>
</dbReference>
<dbReference type="Pfam" id="PF00672">
    <property type="entry name" value="HAMP"/>
    <property type="match status" value="1"/>
</dbReference>
<feature type="coiled-coil region" evidence="6">
    <location>
        <begin position="485"/>
        <end position="516"/>
    </location>
</feature>
<keyword evidence="3 5" id="KW-0807">Transducer</keyword>
<dbReference type="FunFam" id="1.10.287.950:FF:000001">
    <property type="entry name" value="Methyl-accepting chemotaxis sensory transducer"/>
    <property type="match status" value="1"/>
</dbReference>
<feature type="region of interest" description="Disordered" evidence="7">
    <location>
        <begin position="541"/>
        <end position="573"/>
    </location>
</feature>
<dbReference type="PROSITE" id="PS50111">
    <property type="entry name" value="CHEMOTAXIS_TRANSDUC_2"/>
    <property type="match status" value="1"/>
</dbReference>
<keyword evidence="6" id="KW-0175">Coiled coil</keyword>
<dbReference type="PANTHER" id="PTHR43531:SF11">
    <property type="entry name" value="METHYL-ACCEPTING CHEMOTAXIS PROTEIN 3"/>
    <property type="match status" value="1"/>
</dbReference>
<dbReference type="HOGENOM" id="CLU_000445_107_16_6"/>
<evidence type="ECO:0000313" key="12">
    <source>
        <dbReference type="Proteomes" id="UP000001188"/>
    </source>
</evidence>
<accession>B0RRX5</accession>
<keyword evidence="8" id="KW-0472">Membrane</keyword>
<dbReference type="GO" id="GO:0007165">
    <property type="term" value="P:signal transduction"/>
    <property type="evidence" value="ECO:0007669"/>
    <property type="project" value="UniProtKB-KW"/>
</dbReference>
<dbReference type="SMART" id="SM00283">
    <property type="entry name" value="MA"/>
    <property type="match status" value="1"/>
</dbReference>
<proteinExistence type="inferred from homology"/>
<feature type="domain" description="HAMP" evidence="10">
    <location>
        <begin position="235"/>
        <end position="287"/>
    </location>
</feature>
<feature type="transmembrane region" description="Helical" evidence="8">
    <location>
        <begin position="32"/>
        <end position="51"/>
    </location>
</feature>
<dbReference type="PROSITE" id="PS50885">
    <property type="entry name" value="HAMP"/>
    <property type="match status" value="1"/>
</dbReference>
<dbReference type="Pfam" id="PF00015">
    <property type="entry name" value="MCPsignal"/>
    <property type="match status" value="1"/>
</dbReference>
<keyword evidence="2" id="KW-0145">Chemotaxis</keyword>
<dbReference type="KEGG" id="xca:xcc-b100_1857"/>
<feature type="compositionally biased region" description="Low complexity" evidence="7">
    <location>
        <begin position="541"/>
        <end position="552"/>
    </location>
</feature>
<name>B0RRX5_XANCB</name>
<dbReference type="InterPro" id="IPR003660">
    <property type="entry name" value="HAMP_dom"/>
</dbReference>
<keyword evidence="8" id="KW-1133">Transmembrane helix</keyword>
<evidence type="ECO:0000256" key="2">
    <source>
        <dbReference type="ARBA" id="ARBA00022500"/>
    </source>
</evidence>
<dbReference type="Gene3D" id="1.10.287.950">
    <property type="entry name" value="Methyl-accepting chemotaxis protein"/>
    <property type="match status" value="1"/>
</dbReference>
<evidence type="ECO:0000259" key="9">
    <source>
        <dbReference type="PROSITE" id="PS50111"/>
    </source>
</evidence>
<dbReference type="GO" id="GO:0005886">
    <property type="term" value="C:plasma membrane"/>
    <property type="evidence" value="ECO:0007669"/>
    <property type="project" value="TreeGrafter"/>
</dbReference>
<evidence type="ECO:0000256" key="3">
    <source>
        <dbReference type="ARBA" id="ARBA00023224"/>
    </source>
</evidence>
<dbReference type="SUPFAM" id="SSF58104">
    <property type="entry name" value="Methyl-accepting chemotaxis protein (MCP) signaling domain"/>
    <property type="match status" value="1"/>
</dbReference>
<dbReference type="Proteomes" id="UP000001188">
    <property type="component" value="Chromosome"/>
</dbReference>
<dbReference type="GO" id="GO:0006935">
    <property type="term" value="P:chemotaxis"/>
    <property type="evidence" value="ECO:0007669"/>
    <property type="project" value="UniProtKB-KW"/>
</dbReference>
<dbReference type="PRINTS" id="PR00260">
    <property type="entry name" value="CHEMTRNSDUCR"/>
</dbReference>
<comment type="similarity">
    <text evidence="4">Belongs to the methyl-accepting chemotaxis (MCP) protein family.</text>
</comment>
<organism evidence="11 12">
    <name type="scientific">Xanthomonas campestris pv. campestris (strain B100)</name>
    <dbReference type="NCBI Taxonomy" id="509169"/>
    <lineage>
        <taxon>Bacteria</taxon>
        <taxon>Pseudomonadati</taxon>
        <taxon>Pseudomonadota</taxon>
        <taxon>Gammaproteobacteria</taxon>
        <taxon>Lysobacterales</taxon>
        <taxon>Lysobacteraceae</taxon>
        <taxon>Xanthomonas</taxon>
    </lineage>
</organism>
<dbReference type="PANTHER" id="PTHR43531">
    <property type="entry name" value="PROTEIN ICFG"/>
    <property type="match status" value="1"/>
</dbReference>
<evidence type="ECO:0000256" key="4">
    <source>
        <dbReference type="ARBA" id="ARBA00029447"/>
    </source>
</evidence>
<comment type="subcellular location">
    <subcellularLocation>
        <location evidence="1">Membrane</location>
    </subcellularLocation>
</comment>
<sequence>MVSASACRRTALMHVHSRDIPMLGNLKIGTRLIVAFLIVSAIGACIGWVGYSNSGRLNDLSTTLYERELLGLSNVKEANINLIYAGRARANLLLASSAEERQSHVQNIDKYTAKVVDYMTRARASFETDEGKTKLAQFDRAWQKYLDERGRFIEAANREALREANPELAELSRAVRASSDEVDTLMTDLSSLRERSAASANAETGAIHSSSSKLLMAIICGGVLLGGVLGVVISRSVTGPIRRAVEVANGLSEGDLTMRIEVHGRDEAAQLLEAMRTMVQKLSQVVGEVNTSAETLASASEEVSATAQSISQAASEQAAGVEETSASLEQMTASISQNTENARITDGMATQAAKETIEGGEAVVATTQAMKQIAQKIGIIDDIAYQTNLLALNAAIEAARAGEHGKGFAVVAAEVRKLAERSQVAAQEIGEVASSSVELADRAGRLLDTIVPSIKRTSDLVQEISAASEEQSSGVSQINSAVVQLSQTTQQNASASEELAATAEEMSAQAEQLQQSMAFFRLGGQAPASTPPKRGKAVAARATRSSGARTWRGTAAPAYAMSEGPDEGQFARF</sequence>
<reference evidence="11 12" key="1">
    <citation type="journal article" date="2008" name="J. Biotechnol.">
        <title>The genome of Xanthomonas campestris pv. campestris B100 and its use for the reconstruction of metabolic pathways involved in xanthan biosynthesis.</title>
        <authorList>
            <person name="Vorholter F.J."/>
            <person name="Schneiker S."/>
            <person name="Goesmann A."/>
            <person name="Krause L."/>
            <person name="Bekel T."/>
            <person name="Kaiser O."/>
            <person name="Linke B."/>
            <person name="Patschkowski T."/>
            <person name="Ruckert C."/>
            <person name="Schmid J."/>
            <person name="Sidhu V.K."/>
            <person name="Sieber V."/>
            <person name="Tauch A."/>
            <person name="Watt S.A."/>
            <person name="Weisshaar B."/>
            <person name="Becker A."/>
            <person name="Niehaus K."/>
            <person name="Puhler A."/>
        </authorList>
    </citation>
    <scope>NUCLEOTIDE SEQUENCE [LARGE SCALE GENOMIC DNA]</scope>
    <source>
        <strain evidence="11 12">B100</strain>
    </source>
</reference>
<dbReference type="SMART" id="SM00304">
    <property type="entry name" value="HAMP"/>
    <property type="match status" value="1"/>
</dbReference>
<protein>
    <submittedName>
        <fullName evidence="11">Methyl-accepting chemotaxis protein, probable</fullName>
    </submittedName>
</protein>
<evidence type="ECO:0000256" key="8">
    <source>
        <dbReference type="SAM" id="Phobius"/>
    </source>
</evidence>
<gene>
    <name evidence="11" type="ORF">XCCB100_1857</name>
</gene>
<dbReference type="EMBL" id="AM920689">
    <property type="protein sequence ID" value="CAP51210.1"/>
    <property type="molecule type" value="Genomic_DNA"/>
</dbReference>
<dbReference type="InterPro" id="IPR051310">
    <property type="entry name" value="MCP_chemotaxis"/>
</dbReference>
<evidence type="ECO:0000256" key="6">
    <source>
        <dbReference type="SAM" id="Coils"/>
    </source>
</evidence>
<dbReference type="GO" id="GO:0004888">
    <property type="term" value="F:transmembrane signaling receptor activity"/>
    <property type="evidence" value="ECO:0007669"/>
    <property type="project" value="InterPro"/>
</dbReference>